<dbReference type="STRING" id="670483.S7RAC4"/>
<feature type="non-terminal residue" evidence="2">
    <location>
        <position position="256"/>
    </location>
</feature>
<proteinExistence type="predicted"/>
<protein>
    <submittedName>
        <fullName evidence="2">Uncharacterized protein</fullName>
    </submittedName>
</protein>
<sequence>RKTRSSAQDAAEPEQPLDRSVATLDLPDDDGADTKSFASRSRTTDDDGQSVASTSRLTDEDPALFDEEETPAPSKQKQNYYGGGGYDALKSFNGQMYSGMAIGGSHTWNYDQGVWKETKEEPDLWKIDYKTRKRRARNAPKGSGAPVGTEYHWLIVAHQYVKKIDTNTYETHLTGSKYKLAHKNVNSNSWSVPTVKRQREREILLLEDAKRRVEGLPPVLANEKAKVKKGKEEKGQATLDSLFAGAGKKRKREDAA</sequence>
<evidence type="ECO:0000313" key="3">
    <source>
        <dbReference type="Proteomes" id="UP000030669"/>
    </source>
</evidence>
<evidence type="ECO:0000313" key="2">
    <source>
        <dbReference type="EMBL" id="EPQ51215.1"/>
    </source>
</evidence>
<feature type="region of interest" description="Disordered" evidence="1">
    <location>
        <begin position="1"/>
        <end position="81"/>
    </location>
</feature>
<feature type="non-terminal residue" evidence="2">
    <location>
        <position position="1"/>
    </location>
</feature>
<gene>
    <name evidence="2" type="ORF">GLOTRDRAFT_5258</name>
</gene>
<dbReference type="RefSeq" id="XP_007870131.1">
    <property type="nucleotide sequence ID" value="XM_007871940.1"/>
</dbReference>
<name>S7RAC4_GLOTA</name>
<dbReference type="OMA" id="DQGTWKE"/>
<dbReference type="Proteomes" id="UP000030669">
    <property type="component" value="Unassembled WGS sequence"/>
</dbReference>
<dbReference type="eggNOG" id="ENOG502SIQI">
    <property type="taxonomic scope" value="Eukaryota"/>
</dbReference>
<dbReference type="OrthoDB" id="4225980at2759"/>
<keyword evidence="3" id="KW-1185">Reference proteome</keyword>
<feature type="compositionally biased region" description="Acidic residues" evidence="1">
    <location>
        <begin position="60"/>
        <end position="70"/>
    </location>
</feature>
<dbReference type="HOGENOM" id="CLU_074647_0_0_1"/>
<dbReference type="EMBL" id="KB469311">
    <property type="protein sequence ID" value="EPQ51215.1"/>
    <property type="molecule type" value="Genomic_DNA"/>
</dbReference>
<dbReference type="AlphaFoldDB" id="S7RAC4"/>
<organism evidence="2 3">
    <name type="scientific">Gloeophyllum trabeum (strain ATCC 11539 / FP-39264 / Madison 617)</name>
    <name type="common">Brown rot fungus</name>
    <dbReference type="NCBI Taxonomy" id="670483"/>
    <lineage>
        <taxon>Eukaryota</taxon>
        <taxon>Fungi</taxon>
        <taxon>Dikarya</taxon>
        <taxon>Basidiomycota</taxon>
        <taxon>Agaricomycotina</taxon>
        <taxon>Agaricomycetes</taxon>
        <taxon>Gloeophyllales</taxon>
        <taxon>Gloeophyllaceae</taxon>
        <taxon>Gloeophyllum</taxon>
    </lineage>
</organism>
<accession>S7RAC4</accession>
<evidence type="ECO:0000256" key="1">
    <source>
        <dbReference type="SAM" id="MobiDB-lite"/>
    </source>
</evidence>
<dbReference type="KEGG" id="gtr:GLOTRDRAFT_5258"/>
<reference evidence="2 3" key="1">
    <citation type="journal article" date="2012" name="Science">
        <title>The Paleozoic origin of enzymatic lignin decomposition reconstructed from 31 fungal genomes.</title>
        <authorList>
            <person name="Floudas D."/>
            <person name="Binder M."/>
            <person name="Riley R."/>
            <person name="Barry K."/>
            <person name="Blanchette R.A."/>
            <person name="Henrissat B."/>
            <person name="Martinez A.T."/>
            <person name="Otillar R."/>
            <person name="Spatafora J.W."/>
            <person name="Yadav J.S."/>
            <person name="Aerts A."/>
            <person name="Benoit I."/>
            <person name="Boyd A."/>
            <person name="Carlson A."/>
            <person name="Copeland A."/>
            <person name="Coutinho P.M."/>
            <person name="de Vries R.P."/>
            <person name="Ferreira P."/>
            <person name="Findley K."/>
            <person name="Foster B."/>
            <person name="Gaskell J."/>
            <person name="Glotzer D."/>
            <person name="Gorecki P."/>
            <person name="Heitman J."/>
            <person name="Hesse C."/>
            <person name="Hori C."/>
            <person name="Igarashi K."/>
            <person name="Jurgens J.A."/>
            <person name="Kallen N."/>
            <person name="Kersten P."/>
            <person name="Kohler A."/>
            <person name="Kuees U."/>
            <person name="Kumar T.K.A."/>
            <person name="Kuo A."/>
            <person name="LaButti K."/>
            <person name="Larrondo L.F."/>
            <person name="Lindquist E."/>
            <person name="Ling A."/>
            <person name="Lombard V."/>
            <person name="Lucas S."/>
            <person name="Lundell T."/>
            <person name="Martin R."/>
            <person name="McLaughlin D.J."/>
            <person name="Morgenstern I."/>
            <person name="Morin E."/>
            <person name="Murat C."/>
            <person name="Nagy L.G."/>
            <person name="Nolan M."/>
            <person name="Ohm R.A."/>
            <person name="Patyshakuliyeva A."/>
            <person name="Rokas A."/>
            <person name="Ruiz-Duenas F.J."/>
            <person name="Sabat G."/>
            <person name="Salamov A."/>
            <person name="Samejima M."/>
            <person name="Schmutz J."/>
            <person name="Slot J.C."/>
            <person name="St John F."/>
            <person name="Stenlid J."/>
            <person name="Sun H."/>
            <person name="Sun S."/>
            <person name="Syed K."/>
            <person name="Tsang A."/>
            <person name="Wiebenga A."/>
            <person name="Young D."/>
            <person name="Pisabarro A."/>
            <person name="Eastwood D.C."/>
            <person name="Martin F."/>
            <person name="Cullen D."/>
            <person name="Grigoriev I.V."/>
            <person name="Hibbett D.S."/>
        </authorList>
    </citation>
    <scope>NUCLEOTIDE SEQUENCE [LARGE SCALE GENOMIC DNA]</scope>
    <source>
        <strain evidence="2 3">ATCC 11539</strain>
    </source>
</reference>
<feature type="compositionally biased region" description="Basic residues" evidence="1">
    <location>
        <begin position="247"/>
        <end position="256"/>
    </location>
</feature>
<dbReference type="GeneID" id="19306889"/>
<feature type="region of interest" description="Disordered" evidence="1">
    <location>
        <begin position="224"/>
        <end position="256"/>
    </location>
</feature>